<feature type="domain" description="SEFIR" evidence="14">
    <location>
        <begin position="1090"/>
        <end position="1249"/>
    </location>
</feature>
<dbReference type="PANTHER" id="PTHR15583:SF12">
    <property type="entry name" value="INTERLEUKIN-17 RECEPTOR C"/>
    <property type="match status" value="1"/>
</dbReference>
<evidence type="ECO:0000313" key="16">
    <source>
        <dbReference type="Proteomes" id="UP000319801"/>
    </source>
</evidence>
<evidence type="ECO:0000256" key="5">
    <source>
        <dbReference type="ARBA" id="ARBA00022729"/>
    </source>
</evidence>
<feature type="signal peptide" evidence="13">
    <location>
        <begin position="1"/>
        <end position="25"/>
    </location>
</feature>
<keyword evidence="5 13" id="KW-0732">Signal</keyword>
<evidence type="ECO:0000256" key="6">
    <source>
        <dbReference type="ARBA" id="ARBA00022989"/>
    </source>
</evidence>
<evidence type="ECO:0000256" key="2">
    <source>
        <dbReference type="ARBA" id="ARBA00004479"/>
    </source>
</evidence>
<name>A0A556U1Y6_BAGYA</name>
<evidence type="ECO:0000256" key="9">
    <source>
        <dbReference type="ARBA" id="ARBA00023180"/>
    </source>
</evidence>
<dbReference type="Gene3D" id="3.40.50.11530">
    <property type="match status" value="2"/>
</dbReference>
<dbReference type="InterPro" id="IPR027841">
    <property type="entry name" value="IL-17_rcpt_C/E_N"/>
</dbReference>
<evidence type="ECO:0000256" key="3">
    <source>
        <dbReference type="ARBA" id="ARBA00022475"/>
    </source>
</evidence>
<comment type="subcellular location">
    <subcellularLocation>
        <location evidence="1">Cell membrane</location>
        <topology evidence="1">Single-pass membrane protein</topology>
    </subcellularLocation>
    <subcellularLocation>
        <location evidence="2">Membrane</location>
        <topology evidence="2">Single-pass type I membrane protein</topology>
    </subcellularLocation>
</comment>
<proteinExistence type="predicted"/>
<dbReference type="GO" id="GO:0005886">
    <property type="term" value="C:plasma membrane"/>
    <property type="evidence" value="ECO:0007669"/>
    <property type="project" value="UniProtKB-SubCell"/>
</dbReference>
<keyword evidence="6 12" id="KW-1133">Transmembrane helix</keyword>
<evidence type="ECO:0000256" key="7">
    <source>
        <dbReference type="ARBA" id="ARBA00023136"/>
    </source>
</evidence>
<accession>A0A556U1Y6</accession>
<gene>
    <name evidence="15" type="ORF">Baya_7517</name>
</gene>
<evidence type="ECO:0000256" key="10">
    <source>
        <dbReference type="ARBA" id="ARBA00023198"/>
    </source>
</evidence>
<feature type="chain" id="PRO_5021719872" evidence="13">
    <location>
        <begin position="26"/>
        <end position="1331"/>
    </location>
</feature>
<feature type="compositionally biased region" description="Polar residues" evidence="11">
    <location>
        <begin position="857"/>
        <end position="870"/>
    </location>
</feature>
<evidence type="ECO:0000313" key="15">
    <source>
        <dbReference type="EMBL" id="TSL97262.1"/>
    </source>
</evidence>
<keyword evidence="8 15" id="KW-0675">Receptor</keyword>
<dbReference type="Pfam" id="PF15037">
    <property type="entry name" value="IL17_R_N"/>
    <property type="match status" value="1"/>
</dbReference>
<dbReference type="PANTHER" id="PTHR15583">
    <property type="entry name" value="INTERLEUKIN-17 RECEPTOR"/>
    <property type="match status" value="1"/>
</dbReference>
<dbReference type="OrthoDB" id="9894203at2759"/>
<comment type="caution">
    <text evidence="15">The sequence shown here is derived from an EMBL/GenBank/DDBJ whole genome shotgun (WGS) entry which is preliminary data.</text>
</comment>
<keyword evidence="9" id="KW-0325">Glycoprotein</keyword>
<evidence type="ECO:0000259" key="14">
    <source>
        <dbReference type="PROSITE" id="PS51534"/>
    </source>
</evidence>
<feature type="transmembrane region" description="Helical" evidence="12">
    <location>
        <begin position="400"/>
        <end position="425"/>
    </location>
</feature>
<organism evidence="15 16">
    <name type="scientific">Bagarius yarrelli</name>
    <name type="common">Goonch</name>
    <name type="synonym">Bagrus yarrelli</name>
    <dbReference type="NCBI Taxonomy" id="175774"/>
    <lineage>
        <taxon>Eukaryota</taxon>
        <taxon>Metazoa</taxon>
        <taxon>Chordata</taxon>
        <taxon>Craniata</taxon>
        <taxon>Vertebrata</taxon>
        <taxon>Euteleostomi</taxon>
        <taxon>Actinopterygii</taxon>
        <taxon>Neopterygii</taxon>
        <taxon>Teleostei</taxon>
        <taxon>Ostariophysi</taxon>
        <taxon>Siluriformes</taxon>
        <taxon>Sisoridae</taxon>
        <taxon>Sisorinae</taxon>
        <taxon>Bagarius</taxon>
    </lineage>
</organism>
<dbReference type="PROSITE" id="PS51534">
    <property type="entry name" value="SEFIR"/>
    <property type="match status" value="1"/>
</dbReference>
<keyword evidence="3" id="KW-1003">Cell membrane</keyword>
<keyword evidence="10" id="KW-0395">Inflammatory response</keyword>
<sequence>MRGRDGLTFAVGFLHLCLLASVLESHRHVLVVKEKWSSVAANKTLRIEFNELAVRNVRTLLVQRGRRDHNTVQWKEFFENRKRKVKVKTRLFNNKHLDVQREPVWELHYDCFMLIERNTVHVAVYDFKHTLISDSYTVKLPAAAVPTYEVTPDIDSKLFVVDMEAGQKVVTRLCYKNQPVCNGILCHQINTDVNRTVTFNLPYLVPCLCVQLFYDARSDAKRHTTCPLEDKILPGGGELLSSSSLQLFGSSVLQWNHLCPSTQFNPNVSLCWQSTRNHSQCVSVQNSTLHMSNMKYNVSDVDKHAHMCLKFSLNESCRVFCPFSSADLSEWNVTVFPGSWRLHLRVSSNSPASFSAQLCVEKGESCVMKERVYTVQIVWRSDPALQGRRIICPDYTHRRWGLIVATSLALLVTVTTVCILAYNLIKQQTSVWRSAERKPVLLVCSSDETSHFSAVCALACGLQEELHMDVRLAQWAHCSTLTSLAQLGPAPWLHGQCQQVHSLGGMVLIVWSPKAQQTFRRWRETEGGGNVGQKDKVPLKQWSNNQSWAESQSSITAPVFNASLINMWAGLQSERHGQGFGLVYFRGLCGTRCIPKELRGIRRYCLPKNLSNLIHELNVNVQGQRSRIENESSWCCLPRLFSKGLSFWLSQRLARRLDAWLPRTTPKPDGKRLLKISSKVAKEKKLQKRYCLECHVTPPVHLCAGRDPSLIRTAKESTCRHAALCHRVTHCLSHLRLVMMLLLLGLTLTVWTTLAHTQALELFNFTKENALTCSQSTVKLILKLGNVCCVLILLGDICVYYEEQVYVSGLSAHALLCSSHQGLRPCLRIQINITTTEIHEETGLSGENGFHDKRGKNGSNKHGNNLDSSAPSSISVQVCYQGPDFSGSKELTFTLASSDDQMWMSLIVELRKSDFGSTVTVFCLNIDNPSFTKDLIMPTTNEVCSQGLAIGWCRAPILYPQINPKTGMAEIRVGDPYNDDVQDLQACQMMEQDGPCLRLDWLLTNDDGAVKNSTALVWNITAPCRLEADIHLCRKTSGLSNCHRTDDSRHHTHSRPNPKWNLNDNLHWIKVKGIAGHFDPVCPFESRVGDGQVVLLYPPDADSAVAVLVCHLGSTLSSLGFGVSLELWSREELNALGPVPWLHSRLHRIQCHGGKVVLVLTPAAWTRAEEWCQSRGEKTERRENCSDVFSASLSCILADYLQGRAGERFALVQFETQPAEPSIERGSMPELFRGLPLFILPSQSLGFLTEITHRAYKGQKEKERSESRRTRASGLRAGARILAGTLRELTGGTGYKLAEVSHDRIGLQVDDPWVTIPLTLEHPTPPASPVK</sequence>
<dbReference type="Proteomes" id="UP000319801">
    <property type="component" value="Unassembled WGS sequence"/>
</dbReference>
<evidence type="ECO:0000256" key="13">
    <source>
        <dbReference type="SAM" id="SignalP"/>
    </source>
</evidence>
<dbReference type="InterPro" id="IPR039465">
    <property type="entry name" value="IL-17_rcpt-like"/>
</dbReference>
<keyword evidence="4 12" id="KW-0812">Transmembrane</keyword>
<evidence type="ECO:0000256" key="12">
    <source>
        <dbReference type="SAM" id="Phobius"/>
    </source>
</evidence>
<dbReference type="EMBL" id="VCAZ01000039">
    <property type="protein sequence ID" value="TSL97262.1"/>
    <property type="molecule type" value="Genomic_DNA"/>
</dbReference>
<feature type="region of interest" description="Disordered" evidence="11">
    <location>
        <begin position="843"/>
        <end position="870"/>
    </location>
</feature>
<dbReference type="InterPro" id="IPR013568">
    <property type="entry name" value="SEFIR_dom"/>
</dbReference>
<protein>
    <submittedName>
        <fullName evidence="15">Interleukin-17 receptor E</fullName>
    </submittedName>
</protein>
<evidence type="ECO:0000256" key="1">
    <source>
        <dbReference type="ARBA" id="ARBA00004162"/>
    </source>
</evidence>
<keyword evidence="7 12" id="KW-0472">Membrane</keyword>
<keyword evidence="16" id="KW-1185">Reference proteome</keyword>
<dbReference type="GO" id="GO:0030368">
    <property type="term" value="F:interleukin-17 receptor activity"/>
    <property type="evidence" value="ECO:0007669"/>
    <property type="project" value="InterPro"/>
</dbReference>
<evidence type="ECO:0000256" key="11">
    <source>
        <dbReference type="SAM" id="MobiDB-lite"/>
    </source>
</evidence>
<feature type="transmembrane region" description="Helical" evidence="12">
    <location>
        <begin position="737"/>
        <end position="754"/>
    </location>
</feature>
<evidence type="ECO:0000256" key="8">
    <source>
        <dbReference type="ARBA" id="ARBA00023170"/>
    </source>
</evidence>
<evidence type="ECO:0000256" key="4">
    <source>
        <dbReference type="ARBA" id="ARBA00022692"/>
    </source>
</evidence>
<dbReference type="GO" id="GO:0006954">
    <property type="term" value="P:inflammatory response"/>
    <property type="evidence" value="ECO:0007669"/>
    <property type="project" value="UniProtKB-KW"/>
</dbReference>
<dbReference type="Pfam" id="PF08357">
    <property type="entry name" value="SEFIR"/>
    <property type="match status" value="2"/>
</dbReference>
<reference evidence="15 16" key="1">
    <citation type="journal article" date="2019" name="Genome Biol. Evol.">
        <title>Whole-Genome Sequencing of the Giant Devil Catfish, Bagarius yarrelli.</title>
        <authorList>
            <person name="Jiang W."/>
            <person name="Lv Y."/>
            <person name="Cheng L."/>
            <person name="Yang K."/>
            <person name="Chao B."/>
            <person name="Wang X."/>
            <person name="Li Y."/>
            <person name="Pan X."/>
            <person name="You X."/>
            <person name="Zhang Y."/>
            <person name="Yang J."/>
            <person name="Li J."/>
            <person name="Zhang X."/>
            <person name="Liu S."/>
            <person name="Sun C."/>
            <person name="Yang J."/>
            <person name="Shi Q."/>
        </authorList>
    </citation>
    <scope>NUCLEOTIDE SEQUENCE [LARGE SCALE GENOMIC DNA]</scope>
    <source>
        <strain evidence="15">JWS20170419001</strain>
        <tissue evidence="15">Muscle</tissue>
    </source>
</reference>